<dbReference type="RefSeq" id="WP_145365176.1">
    <property type="nucleotide sequence ID" value="NZ_CP036268.1"/>
</dbReference>
<organism evidence="2 3">
    <name type="scientific">Stratiformator vulcanicus</name>
    <dbReference type="NCBI Taxonomy" id="2527980"/>
    <lineage>
        <taxon>Bacteria</taxon>
        <taxon>Pseudomonadati</taxon>
        <taxon>Planctomycetota</taxon>
        <taxon>Planctomycetia</taxon>
        <taxon>Planctomycetales</taxon>
        <taxon>Planctomycetaceae</taxon>
        <taxon>Stratiformator</taxon>
    </lineage>
</organism>
<dbReference type="Pfam" id="PF20335">
    <property type="entry name" value="DUF6630"/>
    <property type="match status" value="1"/>
</dbReference>
<proteinExistence type="predicted"/>
<dbReference type="KEGG" id="svp:Pan189_34360"/>
<sequence>MKFLRGIFRVTQKNKSLSVPLLEDLFFRDPSQPRINLQAKSVRESIAALDSGTAIEWLETRISSPITREWGEALYLLNPDWVDIDRWLRRSKLHALAAADALLFYARQYSSVDGREPHLPVGAAPSTINETLNVVLVHYGNPRLRDAAMRIRHVWPEGTPVRHTVEIPAFLDSAAQSIFESRSELVEEWRVKMVTGIEPPTSVNQMWSLLLEVAAEHEIVAIVDWSEFPELIVGEICSIRSADMFSLNWQDYANHHGDIRELFERIGADCKQEGRLLVSLNTGGDEFALIYLAPKDSDELESLLNSVLDDRPTVERFGV</sequence>
<dbReference type="OrthoDB" id="5419659at2"/>
<dbReference type="AlphaFoldDB" id="A0A517R569"/>
<accession>A0A517R569</accession>
<evidence type="ECO:0000259" key="1">
    <source>
        <dbReference type="Pfam" id="PF20335"/>
    </source>
</evidence>
<gene>
    <name evidence="2" type="ORF">Pan189_34360</name>
</gene>
<dbReference type="EMBL" id="CP036268">
    <property type="protein sequence ID" value="QDT39035.1"/>
    <property type="molecule type" value="Genomic_DNA"/>
</dbReference>
<feature type="domain" description="DUF6630" evidence="1">
    <location>
        <begin position="178"/>
        <end position="305"/>
    </location>
</feature>
<reference evidence="2 3" key="1">
    <citation type="submission" date="2019-02" db="EMBL/GenBank/DDBJ databases">
        <title>Deep-cultivation of Planctomycetes and their phenomic and genomic characterization uncovers novel biology.</title>
        <authorList>
            <person name="Wiegand S."/>
            <person name="Jogler M."/>
            <person name="Boedeker C."/>
            <person name="Pinto D."/>
            <person name="Vollmers J."/>
            <person name="Rivas-Marin E."/>
            <person name="Kohn T."/>
            <person name="Peeters S.H."/>
            <person name="Heuer A."/>
            <person name="Rast P."/>
            <person name="Oberbeckmann S."/>
            <person name="Bunk B."/>
            <person name="Jeske O."/>
            <person name="Meyerdierks A."/>
            <person name="Storesund J.E."/>
            <person name="Kallscheuer N."/>
            <person name="Luecker S."/>
            <person name="Lage O.M."/>
            <person name="Pohl T."/>
            <person name="Merkel B.J."/>
            <person name="Hornburger P."/>
            <person name="Mueller R.-W."/>
            <person name="Bruemmer F."/>
            <person name="Labrenz M."/>
            <person name="Spormann A.M."/>
            <person name="Op den Camp H."/>
            <person name="Overmann J."/>
            <person name="Amann R."/>
            <person name="Jetten M.S.M."/>
            <person name="Mascher T."/>
            <person name="Medema M.H."/>
            <person name="Devos D.P."/>
            <person name="Kaster A.-K."/>
            <person name="Ovreas L."/>
            <person name="Rohde M."/>
            <person name="Galperin M.Y."/>
            <person name="Jogler C."/>
        </authorList>
    </citation>
    <scope>NUCLEOTIDE SEQUENCE [LARGE SCALE GENOMIC DNA]</scope>
    <source>
        <strain evidence="2 3">Pan189</strain>
    </source>
</reference>
<evidence type="ECO:0000313" key="3">
    <source>
        <dbReference type="Proteomes" id="UP000317318"/>
    </source>
</evidence>
<protein>
    <recommendedName>
        <fullName evidence="1">DUF6630 domain-containing protein</fullName>
    </recommendedName>
</protein>
<dbReference type="InterPro" id="IPR046582">
    <property type="entry name" value="DUF6630"/>
</dbReference>
<name>A0A517R569_9PLAN</name>
<evidence type="ECO:0000313" key="2">
    <source>
        <dbReference type="EMBL" id="QDT39035.1"/>
    </source>
</evidence>
<dbReference type="Proteomes" id="UP000317318">
    <property type="component" value="Chromosome"/>
</dbReference>
<keyword evidence="3" id="KW-1185">Reference proteome</keyword>